<dbReference type="RefSeq" id="WP_142479104.1">
    <property type="nucleotide sequence ID" value="NZ_CP043612.1"/>
</dbReference>
<organism evidence="2 3">
    <name type="scientific">Flavobacterium nitrogenifigens</name>
    <dbReference type="NCBI Taxonomy" id="1617283"/>
    <lineage>
        <taxon>Bacteria</taxon>
        <taxon>Pseudomonadati</taxon>
        <taxon>Bacteroidota</taxon>
        <taxon>Flavobacteriia</taxon>
        <taxon>Flavobacteriales</taxon>
        <taxon>Flavobacteriaceae</taxon>
        <taxon>Flavobacterium</taxon>
    </lineage>
</organism>
<feature type="transmembrane region" description="Helical" evidence="1">
    <location>
        <begin position="49"/>
        <end position="66"/>
    </location>
</feature>
<dbReference type="OrthoDB" id="1349618at2"/>
<dbReference type="Proteomes" id="UP000319267">
    <property type="component" value="Unassembled WGS sequence"/>
</dbReference>
<sequence>MRPLIDENNLSYSKEFLIYHTRGKILVRAVLVIGAFTGSIYFYMQNQLFVFSALLSLFIFQIPLLIKSVKRIDEIQFRINSKGIQYRDNLLIPWNNIENERAFSEHNGYKDDTTDYFIYYIIDPGQIMKFNLNELSTDVSELSIVLNVQRNRFKKENSIT</sequence>
<accession>A0A521EKI7</accession>
<protein>
    <submittedName>
        <fullName evidence="2">Uncharacterized protein</fullName>
    </submittedName>
</protein>
<proteinExistence type="predicted"/>
<feature type="transmembrane region" description="Helical" evidence="1">
    <location>
        <begin position="25"/>
        <end position="43"/>
    </location>
</feature>
<evidence type="ECO:0000313" key="2">
    <source>
        <dbReference type="EMBL" id="SMO84413.1"/>
    </source>
</evidence>
<evidence type="ECO:0000313" key="3">
    <source>
        <dbReference type="Proteomes" id="UP000319267"/>
    </source>
</evidence>
<name>A0A521EKI7_9FLAO</name>
<keyword evidence="1" id="KW-0812">Transmembrane</keyword>
<gene>
    <name evidence="2" type="ORF">SAMN06265220_104386</name>
</gene>
<keyword evidence="1" id="KW-1133">Transmembrane helix</keyword>
<keyword evidence="1" id="KW-0472">Membrane</keyword>
<evidence type="ECO:0000256" key="1">
    <source>
        <dbReference type="SAM" id="Phobius"/>
    </source>
</evidence>
<dbReference type="EMBL" id="FXTQ01000004">
    <property type="protein sequence ID" value="SMO84413.1"/>
    <property type="molecule type" value="Genomic_DNA"/>
</dbReference>
<keyword evidence="3" id="KW-1185">Reference proteome</keyword>
<dbReference type="AlphaFoldDB" id="A0A521EKI7"/>
<reference evidence="2 3" key="1">
    <citation type="submission" date="2017-05" db="EMBL/GenBank/DDBJ databases">
        <authorList>
            <person name="Varghese N."/>
            <person name="Submissions S."/>
        </authorList>
    </citation>
    <scope>NUCLEOTIDE SEQUENCE [LARGE SCALE GENOMIC DNA]</scope>
    <source>
        <strain evidence="2 3">DSM 29982</strain>
    </source>
</reference>